<reference evidence="1" key="1">
    <citation type="submission" date="2022-07" db="EMBL/GenBank/DDBJ databases">
        <title>Genome Sequence of Phlebia brevispora.</title>
        <authorList>
            <person name="Buettner E."/>
        </authorList>
    </citation>
    <scope>NUCLEOTIDE SEQUENCE</scope>
    <source>
        <strain evidence="1">MPL23</strain>
    </source>
</reference>
<gene>
    <name evidence="1" type="ORF">NM688_g2061</name>
</gene>
<proteinExistence type="predicted"/>
<keyword evidence="2" id="KW-1185">Reference proteome</keyword>
<evidence type="ECO:0000313" key="2">
    <source>
        <dbReference type="Proteomes" id="UP001148662"/>
    </source>
</evidence>
<evidence type="ECO:0000313" key="1">
    <source>
        <dbReference type="EMBL" id="KAJ3556377.1"/>
    </source>
</evidence>
<sequence length="362" mass="40064">MPAGKAATKSRRRSSRPTKRRKTAEWADTITDENDIPIVFLAGVPPMEDTSPVADVSPTEDIASVVAAPAIVDAPSVDVLPAADVPPVGSQVTGSTSVGSDTTAVEPEHKYGIIMDPNLSPKSLVSSLSSLFLSSLIAVKFRREAILAALEQEEQELAAAIQMSLQPAQEVETTAGCSHAEDKGTTSNEDQGALPVEVPPFLDDWNVFLHEFQQHFKDPIIQKRALRKSTLGLQLRKIEFFTTFRNEHLTQIHKGQQELDVLKEIDAMYHDSAKKLLDEIEAHKNVVQKIKGIYEELWKPSEQAGGMLDLIFALDKSLDDFSTEYNRKMAEMEGLYGKTMERRENIGVHMYSAFFGRAMQDP</sequence>
<name>A0ACC1T9R1_9APHY</name>
<protein>
    <submittedName>
        <fullName evidence="1">Uncharacterized protein</fullName>
    </submittedName>
</protein>
<comment type="caution">
    <text evidence="1">The sequence shown here is derived from an EMBL/GenBank/DDBJ whole genome shotgun (WGS) entry which is preliminary data.</text>
</comment>
<dbReference type="EMBL" id="JANHOG010000246">
    <property type="protein sequence ID" value="KAJ3556377.1"/>
    <property type="molecule type" value="Genomic_DNA"/>
</dbReference>
<organism evidence="1 2">
    <name type="scientific">Phlebia brevispora</name>
    <dbReference type="NCBI Taxonomy" id="194682"/>
    <lineage>
        <taxon>Eukaryota</taxon>
        <taxon>Fungi</taxon>
        <taxon>Dikarya</taxon>
        <taxon>Basidiomycota</taxon>
        <taxon>Agaricomycotina</taxon>
        <taxon>Agaricomycetes</taxon>
        <taxon>Polyporales</taxon>
        <taxon>Meruliaceae</taxon>
        <taxon>Phlebia</taxon>
    </lineage>
</organism>
<accession>A0ACC1T9R1</accession>
<dbReference type="Proteomes" id="UP001148662">
    <property type="component" value="Unassembled WGS sequence"/>
</dbReference>